<dbReference type="AlphaFoldDB" id="A0A3Q3WY85"/>
<evidence type="ECO:0000256" key="9">
    <source>
        <dbReference type="SAM" id="MobiDB-lite"/>
    </source>
</evidence>
<comment type="subcellular location">
    <subcellularLocation>
        <location evidence="1 8">Nucleus</location>
    </subcellularLocation>
</comment>
<sequence length="774" mass="87906">MTSIIKLTAVSGVQEESALCYLLQVDEFRLLLDCGWDENFSMDIIDAMKRYVHQVDAVLLSHPDPIHLGALPYAVGKLGLNCTIYATIPVYKMGQMFMYDLYQSRNNSEDFTLFTLDDVDCAFDKIQQLKYSQIVNLKGKGHGLSIMPLPAGHMIGGTIWKIVKDGEEEIVYAVDFNHKREIHLNGCTLESISRPSLLITDSFNATYVQPRRKQRDEMLLTNVMETLRGDGNVLIAVDTAGRVLELAQLLDQIWRTKDAGLGVYPLALLNNVSYNVVEFSKSQVEWMSDKLMRCFEDKRNNPFQFRHLTLCHSLTDLARVPSPKVVLCSQPDLESGFSRELFIQWCQDSKNSIILTYRTTPGTLARYLIDNPGEKMLDLEVRKRVKLEGKELEEYLEKDKIKKEAAKKLEQEKEVDVDSSEESDVDDDLDQPTAVKSKHHDLMMKAEGSRKGSFFKQAKKSYPMFPTHEERIKWDEYGEIIRLEEFLVPELQATEEEKSKLESGLTNGDEPMDQDLSVLPTKCISSIENLEIRARITYIDYEGRSDGDSIKKIINQMKPRQLVIVHGPPEASLDLAESCKAFSKDIKVYTPKLQETIDATSETHIYQVRLKDSLVSSLQFCKAKDTELAWIDGVLDMRVVKVDTGVMLEDGAKEDAEDGETGMDIAPDLGMEHSATVTAAQRAMKTLFGEDEKELSEESDVIPTLEPLPPHEVRQTNLELPALLYRLLMNVLMMTFCIFLLVVQTEAGRIGLEGCLCDDYYKIRELLYEQYAVV</sequence>
<dbReference type="Pfam" id="PF07521">
    <property type="entry name" value="RMMBL"/>
    <property type="match status" value="1"/>
</dbReference>
<dbReference type="GO" id="GO:0006398">
    <property type="term" value="P:mRNA 3'-end processing by stem-loop binding and cleavage"/>
    <property type="evidence" value="ECO:0007669"/>
    <property type="project" value="InterPro"/>
</dbReference>
<feature type="domain" description="Beta-Casp" evidence="11">
    <location>
        <begin position="243"/>
        <end position="368"/>
    </location>
</feature>
<name>A0A3Q3WY85_MOLML</name>
<dbReference type="PANTHER" id="PTHR45922:SF1">
    <property type="entry name" value="CLEAVAGE AND POLYADENYLATION SPECIFICITY FACTOR SUBUNIT 2"/>
    <property type="match status" value="1"/>
</dbReference>
<protein>
    <recommendedName>
        <fullName evidence="7 8">Cleavage and polyadenylation specificity factor subunit 2</fullName>
    </recommendedName>
    <alternativeName>
        <fullName evidence="6 8">Cleavage and polyadenylation specificity factor 100 kDa subunit</fullName>
    </alternativeName>
</protein>
<dbReference type="InterPro" id="IPR027075">
    <property type="entry name" value="CPSF2"/>
</dbReference>
<feature type="transmembrane region" description="Helical" evidence="10">
    <location>
        <begin position="723"/>
        <end position="743"/>
    </location>
</feature>
<dbReference type="FunFam" id="3.60.15.10:FF:000008">
    <property type="entry name" value="Cleavage and polyadenylation specificity factor subunit 2"/>
    <property type="match status" value="1"/>
</dbReference>
<feature type="compositionally biased region" description="Acidic residues" evidence="9">
    <location>
        <begin position="417"/>
        <end position="430"/>
    </location>
</feature>
<evidence type="ECO:0000313" key="13">
    <source>
        <dbReference type="Proteomes" id="UP000261620"/>
    </source>
</evidence>
<dbReference type="SUPFAM" id="SSF56281">
    <property type="entry name" value="Metallo-hydrolase/oxidoreductase"/>
    <property type="match status" value="1"/>
</dbReference>
<dbReference type="OMA" id="MHVGGDM"/>
<feature type="region of interest" description="Disordered" evidence="9">
    <location>
        <begin position="408"/>
        <end position="440"/>
    </location>
</feature>
<dbReference type="InterPro" id="IPR035639">
    <property type="entry name" value="CPSF2_MBL"/>
</dbReference>
<dbReference type="InterPro" id="IPR001279">
    <property type="entry name" value="Metallo-B-lactamas"/>
</dbReference>
<reference evidence="12" key="1">
    <citation type="submission" date="2025-08" db="UniProtKB">
        <authorList>
            <consortium name="Ensembl"/>
        </authorList>
    </citation>
    <scope>IDENTIFICATION</scope>
</reference>
<keyword evidence="10" id="KW-0472">Membrane</keyword>
<dbReference type="STRING" id="94237.ENSMMOP00000020505"/>
<dbReference type="InterPro" id="IPR025069">
    <property type="entry name" value="Cpsf2_C"/>
</dbReference>
<evidence type="ECO:0000256" key="7">
    <source>
        <dbReference type="ARBA" id="ARBA00068486"/>
    </source>
</evidence>
<dbReference type="GO" id="GO:0005847">
    <property type="term" value="C:mRNA cleavage and polyadenylation specificity factor complex"/>
    <property type="evidence" value="ECO:0007669"/>
    <property type="project" value="InterPro"/>
</dbReference>
<organism evidence="12 13">
    <name type="scientific">Mola mola</name>
    <name type="common">Ocean sunfish</name>
    <name type="synonym">Tetraodon mola</name>
    <dbReference type="NCBI Taxonomy" id="94237"/>
    <lineage>
        <taxon>Eukaryota</taxon>
        <taxon>Metazoa</taxon>
        <taxon>Chordata</taxon>
        <taxon>Craniata</taxon>
        <taxon>Vertebrata</taxon>
        <taxon>Euteleostomi</taxon>
        <taxon>Actinopterygii</taxon>
        <taxon>Neopterygii</taxon>
        <taxon>Teleostei</taxon>
        <taxon>Neoteleostei</taxon>
        <taxon>Acanthomorphata</taxon>
        <taxon>Eupercaria</taxon>
        <taxon>Tetraodontiformes</taxon>
        <taxon>Molidae</taxon>
        <taxon>Mola</taxon>
    </lineage>
</organism>
<evidence type="ECO:0000256" key="6">
    <source>
        <dbReference type="ARBA" id="ARBA00030774"/>
    </source>
</evidence>
<proteinExistence type="inferred from homology"/>
<evidence type="ECO:0000256" key="2">
    <source>
        <dbReference type="ARBA" id="ARBA00010624"/>
    </source>
</evidence>
<comment type="similarity">
    <text evidence="2 8">Belongs to the metallo-beta-lactamase superfamily. RNA-metabolizing metallo-beta-lactamase-like family. CPSF2/YSH1 subfamily.</text>
</comment>
<evidence type="ECO:0000256" key="1">
    <source>
        <dbReference type="ARBA" id="ARBA00004123"/>
    </source>
</evidence>
<evidence type="ECO:0000256" key="3">
    <source>
        <dbReference type="ARBA" id="ARBA00022664"/>
    </source>
</evidence>
<dbReference type="PANTHER" id="PTHR45922">
    <property type="entry name" value="CLEAVAGE AND POLYADENYLATION SPECIFICITY FACTOR SUBUNIT 2"/>
    <property type="match status" value="1"/>
</dbReference>
<dbReference type="InterPro" id="IPR022712">
    <property type="entry name" value="Beta_Casp"/>
</dbReference>
<dbReference type="Pfam" id="PF13299">
    <property type="entry name" value="CPSF100_C"/>
    <property type="match status" value="2"/>
</dbReference>
<dbReference type="Proteomes" id="UP000261620">
    <property type="component" value="Unplaced"/>
</dbReference>
<evidence type="ECO:0000256" key="10">
    <source>
        <dbReference type="SAM" id="Phobius"/>
    </source>
</evidence>
<keyword evidence="5 8" id="KW-0539">Nucleus</keyword>
<accession>A0A3Q3WY85</accession>
<keyword evidence="10" id="KW-0812">Transmembrane</keyword>
<dbReference type="SMART" id="SM01027">
    <property type="entry name" value="Beta-Casp"/>
    <property type="match status" value="1"/>
</dbReference>
<evidence type="ECO:0000256" key="4">
    <source>
        <dbReference type="ARBA" id="ARBA00022884"/>
    </source>
</evidence>
<keyword evidence="4 8" id="KW-0694">RNA-binding</keyword>
<keyword evidence="13" id="KW-1185">Reference proteome</keyword>
<dbReference type="InterPro" id="IPR011108">
    <property type="entry name" value="RMMBL"/>
</dbReference>
<evidence type="ECO:0000313" key="12">
    <source>
        <dbReference type="Ensembl" id="ENSMMOP00000020505.1"/>
    </source>
</evidence>
<evidence type="ECO:0000256" key="5">
    <source>
        <dbReference type="ARBA" id="ARBA00023242"/>
    </source>
</evidence>
<reference evidence="12" key="2">
    <citation type="submission" date="2025-09" db="UniProtKB">
        <authorList>
            <consortium name="Ensembl"/>
        </authorList>
    </citation>
    <scope>IDENTIFICATION</scope>
</reference>
<dbReference type="Ensembl" id="ENSMMOT00000020845.1">
    <property type="protein sequence ID" value="ENSMMOP00000020505.1"/>
    <property type="gene ID" value="ENSMMOG00000015590.1"/>
</dbReference>
<dbReference type="Pfam" id="PF10996">
    <property type="entry name" value="Beta-Casp"/>
    <property type="match status" value="1"/>
</dbReference>
<evidence type="ECO:0000259" key="11">
    <source>
        <dbReference type="SMART" id="SM01027"/>
    </source>
</evidence>
<dbReference type="Gene3D" id="3.60.15.10">
    <property type="entry name" value="Ribonuclease Z/Hydroxyacylglutathione hydrolase-like"/>
    <property type="match status" value="1"/>
</dbReference>
<keyword evidence="10" id="KW-1133">Transmembrane helix</keyword>
<dbReference type="InterPro" id="IPR036866">
    <property type="entry name" value="RibonucZ/Hydroxyglut_hydro"/>
</dbReference>
<evidence type="ECO:0000256" key="8">
    <source>
        <dbReference type="RuleBase" id="RU365006"/>
    </source>
</evidence>
<keyword evidence="3 8" id="KW-0507">mRNA processing</keyword>
<dbReference type="GO" id="GO:0003723">
    <property type="term" value="F:RNA binding"/>
    <property type="evidence" value="ECO:0007669"/>
    <property type="project" value="UniProtKB-KW"/>
</dbReference>
<dbReference type="CDD" id="cd16293">
    <property type="entry name" value="CPSF2-like_MBL-fold"/>
    <property type="match status" value="1"/>
</dbReference>
<dbReference type="Pfam" id="PF16661">
    <property type="entry name" value="Lactamase_B_6"/>
    <property type="match status" value="1"/>
</dbReference>